<keyword evidence="4" id="KW-1185">Reference proteome</keyword>
<dbReference type="AlphaFoldDB" id="A0A554NFH0"/>
<protein>
    <submittedName>
        <fullName evidence="3">Uncharacterized protein</fullName>
    </submittedName>
</protein>
<sequence length="290" mass="29645">MTDATADGTDGDDSTAEDPRAAVEGAVKEIRRESLKAAAVPALVDGVVVLLAANLVLALVSARLPGPEWAGLAAAAGLGLVVATGEFALQVRRPPVERFEAANPDLREALRTARDAATAGADSVVARRLYADVLERLRAASSAELVPVRRVAATAVLVVVLSVATVGVAAGGIGLGPVVDGDGGTNGPAANGTTADGNNSYTGLQDGDSVLGAETNVSDGSDETELVISGTEGGAGDDDTPTSNRSYESDRYVPEGSYEAQQAGYDAPDDVQNADIIREYNLRIREDDDE</sequence>
<evidence type="ECO:0000256" key="2">
    <source>
        <dbReference type="SAM" id="Phobius"/>
    </source>
</evidence>
<feature type="region of interest" description="Disordered" evidence="1">
    <location>
        <begin position="1"/>
        <end position="21"/>
    </location>
</feature>
<dbReference type="InParanoid" id="A0A554NFH0"/>
<gene>
    <name evidence="3" type="ORF">DP107_02885</name>
</gene>
<dbReference type="EMBL" id="QMDX01000001">
    <property type="protein sequence ID" value="TSD16134.1"/>
    <property type="molecule type" value="Genomic_DNA"/>
</dbReference>
<organism evidence="3 4">
    <name type="scientific">Haloglomus irregulare</name>
    <dbReference type="NCBI Taxonomy" id="2234134"/>
    <lineage>
        <taxon>Archaea</taxon>
        <taxon>Methanobacteriati</taxon>
        <taxon>Methanobacteriota</taxon>
        <taxon>Stenosarchaea group</taxon>
        <taxon>Halobacteria</taxon>
        <taxon>Halobacteriales</taxon>
        <taxon>Natronomonadaceae</taxon>
        <taxon>Haloglomus</taxon>
    </lineage>
</organism>
<keyword evidence="2" id="KW-1133">Transmembrane helix</keyword>
<dbReference type="RefSeq" id="WP_144260615.1">
    <property type="nucleotide sequence ID" value="NZ_QMDX01000001.1"/>
</dbReference>
<keyword evidence="2" id="KW-0812">Transmembrane</keyword>
<feature type="region of interest" description="Disordered" evidence="1">
    <location>
        <begin position="186"/>
        <end position="272"/>
    </location>
</feature>
<feature type="transmembrane region" description="Helical" evidence="2">
    <location>
        <begin position="69"/>
        <end position="89"/>
    </location>
</feature>
<reference evidence="3 4" key="1">
    <citation type="submission" date="2018-06" db="EMBL/GenBank/DDBJ databases">
        <title>Natronomonas sp. F16-60 a new haloarchaeon isolated from a solar saltern of Isla Cristina, Huelva, Spain.</title>
        <authorList>
            <person name="Duran-Viseras A."/>
            <person name="Sanchez-Porro C."/>
            <person name="Ventosa A."/>
        </authorList>
    </citation>
    <scope>NUCLEOTIDE SEQUENCE [LARGE SCALE GENOMIC DNA]</scope>
    <source>
        <strain evidence="3 4">F16-60</strain>
    </source>
</reference>
<dbReference type="InterPro" id="IPR055925">
    <property type="entry name" value="DUF7502"/>
</dbReference>
<feature type="compositionally biased region" description="Low complexity" evidence="1">
    <location>
        <begin position="187"/>
        <end position="199"/>
    </location>
</feature>
<accession>A0A554NFH0</accession>
<proteinExistence type="predicted"/>
<feature type="transmembrane region" description="Helical" evidence="2">
    <location>
        <begin position="38"/>
        <end position="57"/>
    </location>
</feature>
<dbReference type="OrthoDB" id="308352at2157"/>
<keyword evidence="2" id="KW-0472">Membrane</keyword>
<name>A0A554NFH0_9EURY</name>
<feature type="transmembrane region" description="Helical" evidence="2">
    <location>
        <begin position="151"/>
        <end position="175"/>
    </location>
</feature>
<comment type="caution">
    <text evidence="3">The sequence shown here is derived from an EMBL/GenBank/DDBJ whole genome shotgun (WGS) entry which is preliminary data.</text>
</comment>
<evidence type="ECO:0000313" key="3">
    <source>
        <dbReference type="EMBL" id="TSD16134.1"/>
    </source>
</evidence>
<evidence type="ECO:0000313" key="4">
    <source>
        <dbReference type="Proteomes" id="UP000319894"/>
    </source>
</evidence>
<dbReference type="Proteomes" id="UP000319894">
    <property type="component" value="Unassembled WGS sequence"/>
</dbReference>
<evidence type="ECO:0000256" key="1">
    <source>
        <dbReference type="SAM" id="MobiDB-lite"/>
    </source>
</evidence>
<dbReference type="Pfam" id="PF24334">
    <property type="entry name" value="DUF7502"/>
    <property type="match status" value="1"/>
</dbReference>